<gene>
    <name evidence="2" type="ORF">G2W53_024832</name>
</gene>
<keyword evidence="1" id="KW-1133">Transmembrane helix</keyword>
<keyword evidence="1" id="KW-0812">Transmembrane</keyword>
<dbReference type="AlphaFoldDB" id="A0A834TE87"/>
<keyword evidence="1" id="KW-0472">Membrane</keyword>
<name>A0A834TE87_9FABA</name>
<sequence>MGREKSCEPRSTSLREGQGVAVVGGKGMRGKKGFLVWVVMWWWKRREEKEAWLGLACFCIEHVTWPILIGINLLSKPTASAFFCLVY</sequence>
<accession>A0A834TE87</accession>
<dbReference type="EMBL" id="JAAIUW010000008">
    <property type="protein sequence ID" value="KAF7819377.1"/>
    <property type="molecule type" value="Genomic_DNA"/>
</dbReference>
<dbReference type="Proteomes" id="UP000634136">
    <property type="component" value="Unassembled WGS sequence"/>
</dbReference>
<comment type="caution">
    <text evidence="2">The sequence shown here is derived from an EMBL/GenBank/DDBJ whole genome shotgun (WGS) entry which is preliminary data.</text>
</comment>
<proteinExistence type="predicted"/>
<reference evidence="2" key="1">
    <citation type="submission" date="2020-09" db="EMBL/GenBank/DDBJ databases">
        <title>Genome-Enabled Discovery of Anthraquinone Biosynthesis in Senna tora.</title>
        <authorList>
            <person name="Kang S.-H."/>
            <person name="Pandey R.P."/>
            <person name="Lee C.-M."/>
            <person name="Sim J.-S."/>
            <person name="Jeong J.-T."/>
            <person name="Choi B.-S."/>
            <person name="Jung M."/>
            <person name="Ginzburg D."/>
            <person name="Zhao K."/>
            <person name="Won S.Y."/>
            <person name="Oh T.-J."/>
            <person name="Yu Y."/>
            <person name="Kim N.-H."/>
            <person name="Lee O.R."/>
            <person name="Lee T.-H."/>
            <person name="Bashyal P."/>
            <person name="Kim T.-S."/>
            <person name="Lee W.-H."/>
            <person name="Kawkins C."/>
            <person name="Kim C.-K."/>
            <person name="Kim J.S."/>
            <person name="Ahn B.O."/>
            <person name="Rhee S.Y."/>
            <person name="Sohng J.K."/>
        </authorList>
    </citation>
    <scope>NUCLEOTIDE SEQUENCE</scope>
    <source>
        <tissue evidence="2">Leaf</tissue>
    </source>
</reference>
<protein>
    <submittedName>
        <fullName evidence="2">Uncharacterized protein</fullName>
    </submittedName>
</protein>
<evidence type="ECO:0000313" key="3">
    <source>
        <dbReference type="Proteomes" id="UP000634136"/>
    </source>
</evidence>
<evidence type="ECO:0000256" key="1">
    <source>
        <dbReference type="SAM" id="Phobius"/>
    </source>
</evidence>
<feature type="transmembrane region" description="Helical" evidence="1">
    <location>
        <begin position="51"/>
        <end position="73"/>
    </location>
</feature>
<organism evidence="2 3">
    <name type="scientific">Senna tora</name>
    <dbReference type="NCBI Taxonomy" id="362788"/>
    <lineage>
        <taxon>Eukaryota</taxon>
        <taxon>Viridiplantae</taxon>
        <taxon>Streptophyta</taxon>
        <taxon>Embryophyta</taxon>
        <taxon>Tracheophyta</taxon>
        <taxon>Spermatophyta</taxon>
        <taxon>Magnoliopsida</taxon>
        <taxon>eudicotyledons</taxon>
        <taxon>Gunneridae</taxon>
        <taxon>Pentapetalae</taxon>
        <taxon>rosids</taxon>
        <taxon>fabids</taxon>
        <taxon>Fabales</taxon>
        <taxon>Fabaceae</taxon>
        <taxon>Caesalpinioideae</taxon>
        <taxon>Cassia clade</taxon>
        <taxon>Senna</taxon>
    </lineage>
</organism>
<evidence type="ECO:0000313" key="2">
    <source>
        <dbReference type="EMBL" id="KAF7819377.1"/>
    </source>
</evidence>
<keyword evidence="3" id="KW-1185">Reference proteome</keyword>